<evidence type="ECO:0000256" key="1">
    <source>
        <dbReference type="ARBA" id="ARBA00007905"/>
    </source>
</evidence>
<feature type="domain" description="NADP-dependent oxidoreductase" evidence="4">
    <location>
        <begin position="96"/>
        <end position="200"/>
    </location>
</feature>
<feature type="domain" description="NADP-dependent oxidoreductase" evidence="4">
    <location>
        <begin position="14"/>
        <end position="93"/>
    </location>
</feature>
<keyword evidence="6" id="KW-1185">Reference proteome</keyword>
<comment type="caution">
    <text evidence="5">The sequence shown here is derived from an EMBL/GenBank/DDBJ whole genome shotgun (WGS) entry which is preliminary data.</text>
</comment>
<protein>
    <recommendedName>
        <fullName evidence="4">NADP-dependent oxidoreductase domain-containing protein</fullName>
    </recommendedName>
</protein>
<name>A0AAW1PDU3_9CHLO</name>
<proteinExistence type="inferred from homology"/>
<organism evidence="5 6">
    <name type="scientific">Symbiochloris irregularis</name>
    <dbReference type="NCBI Taxonomy" id="706552"/>
    <lineage>
        <taxon>Eukaryota</taxon>
        <taxon>Viridiplantae</taxon>
        <taxon>Chlorophyta</taxon>
        <taxon>core chlorophytes</taxon>
        <taxon>Trebouxiophyceae</taxon>
        <taxon>Trebouxiales</taxon>
        <taxon>Trebouxiaceae</taxon>
        <taxon>Symbiochloris</taxon>
    </lineage>
</organism>
<dbReference type="Gene3D" id="3.20.20.100">
    <property type="entry name" value="NADP-dependent oxidoreductase domain"/>
    <property type="match status" value="2"/>
</dbReference>
<evidence type="ECO:0000259" key="4">
    <source>
        <dbReference type="Pfam" id="PF00248"/>
    </source>
</evidence>
<dbReference type="InterPro" id="IPR036812">
    <property type="entry name" value="NAD(P)_OxRdtase_dom_sf"/>
</dbReference>
<dbReference type="GO" id="GO:0016616">
    <property type="term" value="F:oxidoreductase activity, acting on the CH-OH group of donors, NAD or NADP as acceptor"/>
    <property type="evidence" value="ECO:0007669"/>
    <property type="project" value="UniProtKB-ARBA"/>
</dbReference>
<evidence type="ECO:0000313" key="6">
    <source>
        <dbReference type="Proteomes" id="UP001465755"/>
    </source>
</evidence>
<dbReference type="AlphaFoldDB" id="A0AAW1PDU3"/>
<dbReference type="PANTHER" id="PTHR43827:SF3">
    <property type="entry name" value="NADP-DEPENDENT OXIDOREDUCTASE DOMAIN-CONTAINING PROTEIN"/>
    <property type="match status" value="1"/>
</dbReference>
<dbReference type="InterPro" id="IPR023210">
    <property type="entry name" value="NADP_OxRdtase_dom"/>
</dbReference>
<dbReference type="Proteomes" id="UP001465755">
    <property type="component" value="Unassembled WGS sequence"/>
</dbReference>
<dbReference type="PRINTS" id="PR00069">
    <property type="entry name" value="ALDKETRDTASE"/>
</dbReference>
<evidence type="ECO:0000256" key="2">
    <source>
        <dbReference type="ARBA" id="ARBA00022857"/>
    </source>
</evidence>
<dbReference type="InterPro" id="IPR020471">
    <property type="entry name" value="AKR"/>
</dbReference>
<accession>A0AAW1PDU3</accession>
<gene>
    <name evidence="5" type="ORF">WJX73_003530</name>
</gene>
<comment type="similarity">
    <text evidence="1">Belongs to the aldo/keto reductase family.</text>
</comment>
<dbReference type="PANTHER" id="PTHR43827">
    <property type="entry name" value="2,5-DIKETO-D-GLUCONIC ACID REDUCTASE"/>
    <property type="match status" value="1"/>
</dbReference>
<dbReference type="EMBL" id="JALJOQ010000037">
    <property type="protein sequence ID" value="KAK9806495.1"/>
    <property type="molecule type" value="Genomic_DNA"/>
</dbReference>
<sequence length="214" mass="23166">MPSVGLGTYKARGAKLTAAVQYALAAGTRLIDTATGYRNEEDVARAMAESGSIAREEVFITSKIGPREMGADQAASALSSSLARLKTDFLDCIIMPMVNQIEVHPLYQQRPLREYCKANNIQVVAYASLGCGELLSNETVLGIAQSLGKTAAQVLLRWGLQSGCCVIPKSVHRERIQGATWQALSEWQLSPSQMKALNAMEAGQKFCWDPSTVL</sequence>
<evidence type="ECO:0000313" key="5">
    <source>
        <dbReference type="EMBL" id="KAK9806495.1"/>
    </source>
</evidence>
<dbReference type="Pfam" id="PF00248">
    <property type="entry name" value="Aldo_ket_red"/>
    <property type="match status" value="2"/>
</dbReference>
<dbReference type="SUPFAM" id="SSF51430">
    <property type="entry name" value="NAD(P)-linked oxidoreductase"/>
    <property type="match status" value="1"/>
</dbReference>
<reference evidence="5 6" key="1">
    <citation type="journal article" date="2024" name="Nat. Commun.">
        <title>Phylogenomics reveals the evolutionary origins of lichenization in chlorophyte algae.</title>
        <authorList>
            <person name="Puginier C."/>
            <person name="Libourel C."/>
            <person name="Otte J."/>
            <person name="Skaloud P."/>
            <person name="Haon M."/>
            <person name="Grisel S."/>
            <person name="Petersen M."/>
            <person name="Berrin J.G."/>
            <person name="Delaux P.M."/>
            <person name="Dal Grande F."/>
            <person name="Keller J."/>
        </authorList>
    </citation>
    <scope>NUCLEOTIDE SEQUENCE [LARGE SCALE GENOMIC DNA]</scope>
    <source>
        <strain evidence="5 6">SAG 2036</strain>
    </source>
</reference>
<evidence type="ECO:0000256" key="3">
    <source>
        <dbReference type="ARBA" id="ARBA00023002"/>
    </source>
</evidence>
<keyword evidence="3" id="KW-0560">Oxidoreductase</keyword>
<keyword evidence="2" id="KW-0521">NADP</keyword>